<feature type="transmembrane region" description="Helical" evidence="10">
    <location>
        <begin position="131"/>
        <end position="152"/>
    </location>
</feature>
<feature type="domain" description="Signal transduction histidine kinase subgroup 3 dimerisation and phosphoacceptor" evidence="12">
    <location>
        <begin position="223"/>
        <end position="288"/>
    </location>
</feature>
<dbReference type="InterPro" id="IPR003594">
    <property type="entry name" value="HATPase_dom"/>
</dbReference>
<dbReference type="GO" id="GO:0016020">
    <property type="term" value="C:membrane"/>
    <property type="evidence" value="ECO:0007669"/>
    <property type="project" value="InterPro"/>
</dbReference>
<dbReference type="Gene3D" id="1.20.5.1930">
    <property type="match status" value="1"/>
</dbReference>
<evidence type="ECO:0000256" key="4">
    <source>
        <dbReference type="ARBA" id="ARBA00022679"/>
    </source>
</evidence>
<keyword evidence="4" id="KW-0808">Transferase</keyword>
<dbReference type="InterPro" id="IPR050482">
    <property type="entry name" value="Sensor_HK_TwoCompSys"/>
</dbReference>
<feature type="transmembrane region" description="Helical" evidence="10">
    <location>
        <begin position="66"/>
        <end position="83"/>
    </location>
</feature>
<dbReference type="CDD" id="cd16917">
    <property type="entry name" value="HATPase_UhpB-NarQ-NarX-like"/>
    <property type="match status" value="1"/>
</dbReference>
<comment type="caution">
    <text evidence="13">The sequence shown here is derived from an EMBL/GenBank/DDBJ whole genome shotgun (WGS) entry which is preliminary data.</text>
</comment>
<feature type="compositionally biased region" description="Low complexity" evidence="9">
    <location>
        <begin position="1"/>
        <end position="14"/>
    </location>
</feature>
<evidence type="ECO:0000256" key="6">
    <source>
        <dbReference type="ARBA" id="ARBA00022777"/>
    </source>
</evidence>
<feature type="transmembrane region" description="Helical" evidence="10">
    <location>
        <begin position="89"/>
        <end position="119"/>
    </location>
</feature>
<dbReference type="GO" id="GO:0000155">
    <property type="term" value="F:phosphorelay sensor kinase activity"/>
    <property type="evidence" value="ECO:0007669"/>
    <property type="project" value="InterPro"/>
</dbReference>
<dbReference type="GO" id="GO:0005524">
    <property type="term" value="F:ATP binding"/>
    <property type="evidence" value="ECO:0007669"/>
    <property type="project" value="UniProtKB-KW"/>
</dbReference>
<evidence type="ECO:0000256" key="10">
    <source>
        <dbReference type="SAM" id="Phobius"/>
    </source>
</evidence>
<dbReference type="InterPro" id="IPR011712">
    <property type="entry name" value="Sig_transdc_His_kin_sub3_dim/P"/>
</dbReference>
<protein>
    <recommendedName>
        <fullName evidence="2">histidine kinase</fullName>
        <ecNumber evidence="2">2.7.13.3</ecNumber>
    </recommendedName>
</protein>
<accession>A0A4Q7LV03</accession>
<dbReference type="AlphaFoldDB" id="A0A4Q7LV03"/>
<evidence type="ECO:0000256" key="9">
    <source>
        <dbReference type="SAM" id="MobiDB-lite"/>
    </source>
</evidence>
<keyword evidence="14" id="KW-1185">Reference proteome</keyword>
<evidence type="ECO:0000313" key="14">
    <source>
        <dbReference type="Proteomes" id="UP000293519"/>
    </source>
</evidence>
<keyword evidence="10" id="KW-0812">Transmembrane</keyword>
<evidence type="ECO:0000313" key="13">
    <source>
        <dbReference type="EMBL" id="RZS57748.1"/>
    </source>
</evidence>
<dbReference type="RefSeq" id="WP_130485276.1">
    <property type="nucleotide sequence ID" value="NZ_SGWW01000002.1"/>
</dbReference>
<dbReference type="GO" id="GO:0046983">
    <property type="term" value="F:protein dimerization activity"/>
    <property type="evidence" value="ECO:0007669"/>
    <property type="project" value="InterPro"/>
</dbReference>
<keyword evidence="10" id="KW-1133">Transmembrane helix</keyword>
<gene>
    <name evidence="13" type="ORF">EV141_1468</name>
</gene>
<evidence type="ECO:0000256" key="1">
    <source>
        <dbReference type="ARBA" id="ARBA00000085"/>
    </source>
</evidence>
<dbReference type="PANTHER" id="PTHR24421">
    <property type="entry name" value="NITRATE/NITRITE SENSOR PROTEIN NARX-RELATED"/>
    <property type="match status" value="1"/>
</dbReference>
<evidence type="ECO:0000256" key="5">
    <source>
        <dbReference type="ARBA" id="ARBA00022741"/>
    </source>
</evidence>
<dbReference type="EC" id="2.7.13.3" evidence="2"/>
<organism evidence="13 14">
    <name type="scientific">Microcella putealis</name>
    <dbReference type="NCBI Taxonomy" id="337005"/>
    <lineage>
        <taxon>Bacteria</taxon>
        <taxon>Bacillati</taxon>
        <taxon>Actinomycetota</taxon>
        <taxon>Actinomycetes</taxon>
        <taxon>Micrococcales</taxon>
        <taxon>Microbacteriaceae</taxon>
        <taxon>Microcella</taxon>
    </lineage>
</organism>
<keyword evidence="8" id="KW-0902">Two-component regulatory system</keyword>
<keyword evidence="6 13" id="KW-0418">Kinase</keyword>
<name>A0A4Q7LV03_9MICO</name>
<dbReference type="PANTHER" id="PTHR24421:SF10">
    <property type="entry name" value="NITRATE_NITRITE SENSOR PROTEIN NARQ"/>
    <property type="match status" value="1"/>
</dbReference>
<dbReference type="OrthoDB" id="227596at2"/>
<proteinExistence type="predicted"/>
<keyword evidence="7" id="KW-0067">ATP-binding</keyword>
<evidence type="ECO:0000256" key="3">
    <source>
        <dbReference type="ARBA" id="ARBA00022553"/>
    </source>
</evidence>
<dbReference type="Proteomes" id="UP000293519">
    <property type="component" value="Unassembled WGS sequence"/>
</dbReference>
<feature type="transmembrane region" description="Helical" evidence="10">
    <location>
        <begin position="167"/>
        <end position="187"/>
    </location>
</feature>
<evidence type="ECO:0000259" key="12">
    <source>
        <dbReference type="Pfam" id="PF07730"/>
    </source>
</evidence>
<evidence type="ECO:0000259" key="11">
    <source>
        <dbReference type="Pfam" id="PF02518"/>
    </source>
</evidence>
<dbReference type="Pfam" id="PF07730">
    <property type="entry name" value="HisKA_3"/>
    <property type="match status" value="1"/>
</dbReference>
<dbReference type="InterPro" id="IPR036890">
    <property type="entry name" value="HATPase_C_sf"/>
</dbReference>
<comment type="catalytic activity">
    <reaction evidence="1">
        <text>ATP + protein L-histidine = ADP + protein N-phospho-L-histidine.</text>
        <dbReference type="EC" id="2.7.13.3"/>
    </reaction>
</comment>
<evidence type="ECO:0000256" key="7">
    <source>
        <dbReference type="ARBA" id="ARBA00022840"/>
    </source>
</evidence>
<dbReference type="Gene3D" id="3.30.565.10">
    <property type="entry name" value="Histidine kinase-like ATPase, C-terminal domain"/>
    <property type="match status" value="1"/>
</dbReference>
<feature type="region of interest" description="Disordered" evidence="9">
    <location>
        <begin position="1"/>
        <end position="21"/>
    </location>
</feature>
<sequence length="426" mass="43942">MTTSSNPPSGTSTGVPDGLALPRPPGVVRRYLHAHPWVTDSLVAAAYVLVAAIFVVIAAVAPGAPALGLVVAMTVAGAAVVTLRRRFPLATFAIANVLLIAGAAVGTAVEIFLPLITIYAIGVYRSTRTAWVSFVAGAAAAALASVVGAVWAPNALIEPAAAGEPTLSLVISGTITGIAVLLIATLIGTNVGSRNRYVAALVERAAQLARERDAQAEIARGLERERIAREMHDVIAHSLSVMIALSEGARAAAPEHPENAQRAMERAADTGRRTLGEVRRMLGTVRGDDAPPERAPQPAISDLGALIAAVQGAGLPVTVTTRGTPHADPALELTVYRVVQESLTNTLRHGSRVSRARVALDWGDEAVTVTVSDDGAVPSASSPAVGRGLIGMRERVALFGGELTAGPGPARGWRVSARIPLDRSSP</sequence>
<evidence type="ECO:0000256" key="8">
    <source>
        <dbReference type="ARBA" id="ARBA00023012"/>
    </source>
</evidence>
<keyword evidence="10" id="KW-0472">Membrane</keyword>
<dbReference type="SUPFAM" id="SSF55874">
    <property type="entry name" value="ATPase domain of HSP90 chaperone/DNA topoisomerase II/histidine kinase"/>
    <property type="match status" value="1"/>
</dbReference>
<feature type="domain" description="Histidine kinase/HSP90-like ATPase" evidence="11">
    <location>
        <begin position="332"/>
        <end position="422"/>
    </location>
</feature>
<evidence type="ECO:0000256" key="2">
    <source>
        <dbReference type="ARBA" id="ARBA00012438"/>
    </source>
</evidence>
<feature type="transmembrane region" description="Helical" evidence="10">
    <location>
        <begin position="42"/>
        <end position="61"/>
    </location>
</feature>
<dbReference type="Pfam" id="PF02518">
    <property type="entry name" value="HATPase_c"/>
    <property type="match status" value="1"/>
</dbReference>
<dbReference type="EMBL" id="SGWW01000002">
    <property type="protein sequence ID" value="RZS57748.1"/>
    <property type="molecule type" value="Genomic_DNA"/>
</dbReference>
<reference evidence="13 14" key="1">
    <citation type="journal article" date="2015" name="Stand. Genomic Sci.">
        <title>Genomic Encyclopedia of Bacterial and Archaeal Type Strains, Phase III: the genomes of soil and plant-associated and newly described type strains.</title>
        <authorList>
            <person name="Whitman W.B."/>
            <person name="Woyke T."/>
            <person name="Klenk H.P."/>
            <person name="Zhou Y."/>
            <person name="Lilburn T.G."/>
            <person name="Beck B.J."/>
            <person name="De Vos P."/>
            <person name="Vandamme P."/>
            <person name="Eisen J.A."/>
            <person name="Garrity G."/>
            <person name="Hugenholtz P."/>
            <person name="Kyrpides N.C."/>
        </authorList>
    </citation>
    <scope>NUCLEOTIDE SEQUENCE [LARGE SCALE GENOMIC DNA]</scope>
    <source>
        <strain evidence="13 14">CV2</strain>
    </source>
</reference>
<keyword evidence="3" id="KW-0597">Phosphoprotein</keyword>
<keyword evidence="5" id="KW-0547">Nucleotide-binding</keyword>